<dbReference type="Proteomes" id="UP001501414">
    <property type="component" value="Unassembled WGS sequence"/>
</dbReference>
<keyword evidence="5" id="KW-0472">Membrane</keyword>
<dbReference type="InterPro" id="IPR043504">
    <property type="entry name" value="Peptidase_S1_PA_chymotrypsin"/>
</dbReference>
<feature type="compositionally biased region" description="Gly residues" evidence="4">
    <location>
        <begin position="50"/>
        <end position="77"/>
    </location>
</feature>
<accession>A0ABN1XGL6</accession>
<gene>
    <name evidence="7" type="ORF">GCM10009613_06160</name>
</gene>
<feature type="compositionally biased region" description="Low complexity" evidence="4">
    <location>
        <begin position="123"/>
        <end position="132"/>
    </location>
</feature>
<dbReference type="Pfam" id="PF17820">
    <property type="entry name" value="PDZ_6"/>
    <property type="match status" value="1"/>
</dbReference>
<evidence type="ECO:0000259" key="6">
    <source>
        <dbReference type="SMART" id="SM00228"/>
    </source>
</evidence>
<dbReference type="SUPFAM" id="SSF50156">
    <property type="entry name" value="PDZ domain-like"/>
    <property type="match status" value="1"/>
</dbReference>
<name>A0ABN1XGL6_9PSEU</name>
<keyword evidence="8" id="KW-1185">Reference proteome</keyword>
<dbReference type="InterPro" id="IPR051201">
    <property type="entry name" value="Chloro_Bact_Ser_Proteases"/>
</dbReference>
<keyword evidence="5" id="KW-1133">Transmembrane helix</keyword>
<dbReference type="InterPro" id="IPR036034">
    <property type="entry name" value="PDZ_sf"/>
</dbReference>
<organism evidence="7 8">
    <name type="scientific">Pseudonocardia kongjuensis</name>
    <dbReference type="NCBI Taxonomy" id="102227"/>
    <lineage>
        <taxon>Bacteria</taxon>
        <taxon>Bacillati</taxon>
        <taxon>Actinomycetota</taxon>
        <taxon>Actinomycetes</taxon>
        <taxon>Pseudonocardiales</taxon>
        <taxon>Pseudonocardiaceae</taxon>
        <taxon>Pseudonocardia</taxon>
    </lineage>
</organism>
<evidence type="ECO:0000256" key="3">
    <source>
        <dbReference type="ARBA" id="ARBA00022801"/>
    </source>
</evidence>
<feature type="compositionally biased region" description="Gly residues" evidence="4">
    <location>
        <begin position="112"/>
        <end position="122"/>
    </location>
</feature>
<dbReference type="InterPro" id="IPR041489">
    <property type="entry name" value="PDZ_6"/>
</dbReference>
<evidence type="ECO:0000256" key="2">
    <source>
        <dbReference type="ARBA" id="ARBA00022670"/>
    </source>
</evidence>
<evidence type="ECO:0000313" key="8">
    <source>
        <dbReference type="Proteomes" id="UP001501414"/>
    </source>
</evidence>
<feature type="compositionally biased region" description="Basic and acidic residues" evidence="4">
    <location>
        <begin position="206"/>
        <end position="226"/>
    </location>
</feature>
<dbReference type="InterPro" id="IPR001940">
    <property type="entry name" value="Peptidase_S1C"/>
</dbReference>
<feature type="compositionally biased region" description="Low complexity" evidence="4">
    <location>
        <begin position="227"/>
        <end position="264"/>
    </location>
</feature>
<comment type="caution">
    <text evidence="7">The sequence shown here is derived from an EMBL/GenBank/DDBJ whole genome shotgun (WGS) entry which is preliminary data.</text>
</comment>
<sequence>MAQENPPDESPGTDGSSGPEGSAGTAGATGQDGTRDRAGAEGPPDAGADAGAGDGAGAPDGDGAAGGPPAGSPGSGAGTVSDADAGAARTGADPVPGEHAGAERADHAAAAGGAGSDRGGAAGSDRAGAAGSDRGDGAGEDRAGAVGENRVAGAGEDRAGTAGENRVAGARDDRAVGAGDGRAVGAGDDRAGAGAGAGADRAGAAGEDRVGAAREDRAGAVGEHRAGAAGVDRAGAVGADRAGAAASDRAAAVGADRAGVVPGDRAGAVPADRTGAASDEPAGGLPPGQHDPDRTAATGADADPPTDRWEVPANPWARPGAPPPEYPGERYPTYPAPYGSAHHPGTAAYPADQQPYPYPTGVAQPPPSRPRRTIALIVGGLILALVAGAIGGAIGADISRSSASGGGVLADPVPEVESDLPMTPVEAVAARVLPSVVQLRVEGGAGNNGGRGEGSGMVISDDGLILTNNHVVEPAAAGGTLRAVLQDGRVAVGSIVGQDPQSDVALVRIQAAGLVPVELGNSDGVRVGQQVTAIGSPLGLGGSVTTGIVSALDRAVSVGGEAGNESTVLNAIQTDAAINPGNSGGPLVDMEGRVVGINSAIATAGPGGGSIGVGFSIPMNQARRIADQLRNGGPATHAVLGVEVTDDPQLGGARIQTVTPGGAAEQAGLVPQDLVVRLGDQRISTGTDLQAAVRSQPPGASVELQLQDRTVQVTLGEQ</sequence>
<evidence type="ECO:0000256" key="4">
    <source>
        <dbReference type="SAM" id="MobiDB-lite"/>
    </source>
</evidence>
<dbReference type="EMBL" id="BAAAJK010000003">
    <property type="protein sequence ID" value="GAA1380980.1"/>
    <property type="molecule type" value="Genomic_DNA"/>
</dbReference>
<feature type="domain" description="PDZ" evidence="6">
    <location>
        <begin position="638"/>
        <end position="710"/>
    </location>
</feature>
<feature type="compositionally biased region" description="Low complexity" evidence="4">
    <location>
        <begin position="40"/>
        <end position="49"/>
    </location>
</feature>
<evidence type="ECO:0000256" key="5">
    <source>
        <dbReference type="SAM" id="Phobius"/>
    </source>
</evidence>
<dbReference type="SUPFAM" id="SSF50494">
    <property type="entry name" value="Trypsin-like serine proteases"/>
    <property type="match status" value="1"/>
</dbReference>
<feature type="region of interest" description="Disordered" evidence="4">
    <location>
        <begin position="1"/>
        <end position="327"/>
    </location>
</feature>
<feature type="compositionally biased region" description="Low complexity" evidence="4">
    <location>
        <begin position="82"/>
        <end position="99"/>
    </location>
</feature>
<feature type="transmembrane region" description="Helical" evidence="5">
    <location>
        <begin position="374"/>
        <end position="394"/>
    </location>
</feature>
<dbReference type="Gene3D" id="2.40.10.10">
    <property type="entry name" value="Trypsin-like serine proteases"/>
    <property type="match status" value="2"/>
</dbReference>
<evidence type="ECO:0000256" key="1">
    <source>
        <dbReference type="ARBA" id="ARBA00010541"/>
    </source>
</evidence>
<keyword evidence="2" id="KW-0645">Protease</keyword>
<dbReference type="Pfam" id="PF13365">
    <property type="entry name" value="Trypsin_2"/>
    <property type="match status" value="1"/>
</dbReference>
<feature type="compositionally biased region" description="Basic and acidic residues" evidence="4">
    <location>
        <begin position="133"/>
        <end position="143"/>
    </location>
</feature>
<keyword evidence="3" id="KW-0378">Hydrolase</keyword>
<dbReference type="InterPro" id="IPR001478">
    <property type="entry name" value="PDZ"/>
</dbReference>
<comment type="similarity">
    <text evidence="1">Belongs to the peptidase S1C family.</text>
</comment>
<reference evidence="7 8" key="1">
    <citation type="journal article" date="2019" name="Int. J. Syst. Evol. Microbiol.">
        <title>The Global Catalogue of Microorganisms (GCM) 10K type strain sequencing project: providing services to taxonomists for standard genome sequencing and annotation.</title>
        <authorList>
            <consortium name="The Broad Institute Genomics Platform"/>
            <consortium name="The Broad Institute Genome Sequencing Center for Infectious Disease"/>
            <person name="Wu L."/>
            <person name="Ma J."/>
        </authorList>
    </citation>
    <scope>NUCLEOTIDE SEQUENCE [LARGE SCALE GENOMIC DNA]</scope>
    <source>
        <strain evidence="7 8">JCM 11896</strain>
    </source>
</reference>
<keyword evidence="5" id="KW-0812">Transmembrane</keyword>
<dbReference type="InterPro" id="IPR009003">
    <property type="entry name" value="Peptidase_S1_PA"/>
</dbReference>
<dbReference type="PANTHER" id="PTHR43343">
    <property type="entry name" value="PEPTIDASE S12"/>
    <property type="match status" value="1"/>
</dbReference>
<feature type="compositionally biased region" description="Low complexity" evidence="4">
    <location>
        <begin position="16"/>
        <end position="32"/>
    </location>
</feature>
<proteinExistence type="inferred from homology"/>
<evidence type="ECO:0000313" key="7">
    <source>
        <dbReference type="EMBL" id="GAA1380980.1"/>
    </source>
</evidence>
<dbReference type="Gene3D" id="2.30.42.10">
    <property type="match status" value="1"/>
</dbReference>
<dbReference type="SMART" id="SM00228">
    <property type="entry name" value="PDZ"/>
    <property type="match status" value="1"/>
</dbReference>
<dbReference type="PRINTS" id="PR00834">
    <property type="entry name" value="PROTEASES2C"/>
</dbReference>
<dbReference type="PANTHER" id="PTHR43343:SF3">
    <property type="entry name" value="PROTEASE DO-LIKE 8, CHLOROPLASTIC"/>
    <property type="match status" value="1"/>
</dbReference>
<protein>
    <recommendedName>
        <fullName evidence="6">PDZ domain-containing protein</fullName>
    </recommendedName>
</protein>